<protein>
    <submittedName>
        <fullName evidence="1">Tsr0934 protein</fullName>
    </submittedName>
</protein>
<reference evidence="1 2" key="1">
    <citation type="journal article" date="2002" name="DNA Res.">
        <title>Complete genome structure of the thermophilic cyanobacterium Thermosynechococcus elongatus BP-1.</title>
        <authorList>
            <person name="Nakamura Y."/>
            <person name="Kaneko T."/>
            <person name="Sato S."/>
            <person name="Ikeuchi M."/>
            <person name="Katoh H."/>
            <person name="Sasamoto S."/>
            <person name="Watanabe A."/>
            <person name="Iriguchi M."/>
            <person name="Kawashima K."/>
            <person name="Kimura T."/>
            <person name="Kishida Y."/>
            <person name="Kiyokawa C."/>
            <person name="Kohara M."/>
            <person name="Matsumoto M."/>
            <person name="Matsuno A."/>
            <person name="Nakazaki N."/>
            <person name="Shimpo S."/>
            <person name="Sugimoto M."/>
            <person name="Takeuchi C."/>
            <person name="Yamada M."/>
            <person name="Tabata S."/>
        </authorList>
    </citation>
    <scope>NUCLEOTIDE SEQUENCE [LARGE SCALE GENOMIC DNA]</scope>
    <source>
        <strain evidence="2">IAM M-273 / NIES-2133 / BP-1</strain>
    </source>
</reference>
<dbReference type="KEGG" id="tel:tsr0934"/>
<gene>
    <name evidence="1" type="ordered locus">tsr0934</name>
</gene>
<accession>Q8DKC5</accession>
<sequence>MQRWQGDLKKTDQGAIALKEIGDQHFSGQTVYYLPQLGQRVDDSLQHRVERS</sequence>
<keyword evidence="2" id="KW-1185">Reference proteome</keyword>
<dbReference type="EMBL" id="BA000039">
    <property type="protein sequence ID" value="BAC08486.1"/>
    <property type="molecule type" value="Genomic_DNA"/>
</dbReference>
<dbReference type="EnsemblBacteria" id="BAC08486">
    <property type="protein sequence ID" value="BAC08486"/>
    <property type="gene ID" value="BAC08486"/>
</dbReference>
<name>Q8DKC5_THEVB</name>
<dbReference type="STRING" id="197221.gene:10747526"/>
<dbReference type="Proteomes" id="UP000000440">
    <property type="component" value="Chromosome"/>
</dbReference>
<evidence type="ECO:0000313" key="1">
    <source>
        <dbReference type="EMBL" id="BAC08486.1"/>
    </source>
</evidence>
<evidence type="ECO:0000313" key="2">
    <source>
        <dbReference type="Proteomes" id="UP000000440"/>
    </source>
</evidence>
<proteinExistence type="predicted"/>
<dbReference type="AlphaFoldDB" id="Q8DKC5"/>
<organism evidence="1 2">
    <name type="scientific">Thermosynechococcus vestitus (strain NIES-2133 / IAM M-273 / BP-1)</name>
    <dbReference type="NCBI Taxonomy" id="197221"/>
    <lineage>
        <taxon>Bacteria</taxon>
        <taxon>Bacillati</taxon>
        <taxon>Cyanobacteriota</taxon>
        <taxon>Cyanophyceae</taxon>
        <taxon>Acaryochloridales</taxon>
        <taxon>Thermosynechococcaceae</taxon>
        <taxon>Thermosynechococcus</taxon>
    </lineage>
</organism>